<dbReference type="InterPro" id="IPR035086">
    <property type="entry name" value="DgcN-like_C"/>
</dbReference>
<dbReference type="AlphaFoldDB" id="A0A143BJN4"/>
<accession>A0A143BJN4</accession>
<feature type="domain" description="D-glutamate N-acetyltransferase-like N-terminal" evidence="2">
    <location>
        <begin position="47"/>
        <end position="125"/>
    </location>
</feature>
<reference evidence="3 4" key="1">
    <citation type="journal article" date="2014" name="Proc. Natl. Acad. Sci. U.S.A.">
        <title>Functional type 2 photosynthetic reaction centers found in the rare bacterial phylum Gemmatimonadetes.</title>
        <authorList>
            <person name="Zeng Y."/>
            <person name="Feng F."/>
            <person name="Medova H."/>
            <person name="Dean J."/>
            <person name="Koblizek M."/>
        </authorList>
    </citation>
    <scope>NUCLEOTIDE SEQUENCE [LARGE SCALE GENOMIC DNA]</scope>
    <source>
        <strain evidence="3 4">AP64</strain>
    </source>
</reference>
<protein>
    <submittedName>
        <fullName evidence="3">EBNA-1 nuclear protein</fullName>
    </submittedName>
</protein>
<organism evidence="3 4">
    <name type="scientific">Gemmatimonas phototrophica</name>
    <dbReference type="NCBI Taxonomy" id="1379270"/>
    <lineage>
        <taxon>Bacteria</taxon>
        <taxon>Pseudomonadati</taxon>
        <taxon>Gemmatimonadota</taxon>
        <taxon>Gemmatimonadia</taxon>
        <taxon>Gemmatimonadales</taxon>
        <taxon>Gemmatimonadaceae</taxon>
        <taxon>Gemmatimonas</taxon>
    </lineage>
</organism>
<sequence>MPELRKPYLLYLGDAQYPTDAKTACGLRDWCRTDVVGEWSLPAATVSVGVPRLSPADAAAQGAGSLVIGIASVGGKLPDAWVPDLLAAIESGLDIVSGMHTRLTSFPALVQAAAARGVRLVDVRHSDQTFPAGTGAKRTGMRIATVGTDCALGKKYSALALTNALHARGQKATFRATGQTGIMIAGSGVAIDAVVADFIAGAAETLSPDNDPDHYDVIEGQGALFHPAYAGVTLGLLHGSQPDWIVLCHDPSRKTIEYRPDFPIPPLGEAAKHYLQAARITNRAVRLAGVSINSSSLSDTEWDEYRDVVSRELGVPVCDPLRGGLDPIVSRVLGVE</sequence>
<dbReference type="InterPro" id="IPR027417">
    <property type="entry name" value="P-loop_NTPase"/>
</dbReference>
<dbReference type="Pfam" id="PF07755">
    <property type="entry name" value="DUF1611"/>
    <property type="match status" value="1"/>
</dbReference>
<dbReference type="Pfam" id="PF17396">
    <property type="entry name" value="DUF1611_N"/>
    <property type="match status" value="1"/>
</dbReference>
<evidence type="ECO:0000259" key="2">
    <source>
        <dbReference type="Pfam" id="PF17396"/>
    </source>
</evidence>
<dbReference type="InterPro" id="IPR011669">
    <property type="entry name" value="DgcN-like"/>
</dbReference>
<dbReference type="EMBL" id="CP011454">
    <property type="protein sequence ID" value="AMW04690.1"/>
    <property type="molecule type" value="Genomic_DNA"/>
</dbReference>
<proteinExistence type="predicted"/>
<dbReference type="KEGG" id="gph:GEMMAAP_07220"/>
<dbReference type="Gene3D" id="3.40.50.300">
    <property type="entry name" value="P-loop containing nucleotide triphosphate hydrolases"/>
    <property type="match status" value="1"/>
</dbReference>
<evidence type="ECO:0000313" key="3">
    <source>
        <dbReference type="EMBL" id="AMW04690.1"/>
    </source>
</evidence>
<dbReference type="PIRSF" id="PIRSF026760">
    <property type="entry name" value="UCP026760"/>
    <property type="match status" value="1"/>
</dbReference>
<dbReference type="PANTHER" id="PTHR40690:SF1">
    <property type="entry name" value="DUF1611 DOMAIN-CONTAINING PROTEIN"/>
    <property type="match status" value="1"/>
</dbReference>
<dbReference type="eggNOG" id="COG3367">
    <property type="taxonomic scope" value="Bacteria"/>
</dbReference>
<evidence type="ECO:0000259" key="1">
    <source>
        <dbReference type="Pfam" id="PF07755"/>
    </source>
</evidence>
<name>A0A143BJN4_9BACT</name>
<keyword evidence="4" id="KW-1185">Reference proteome</keyword>
<dbReference type="SUPFAM" id="SSF52540">
    <property type="entry name" value="P-loop containing nucleoside triphosphate hydrolases"/>
    <property type="match status" value="1"/>
</dbReference>
<dbReference type="InterPro" id="IPR035402">
    <property type="entry name" value="DgcN-like_N"/>
</dbReference>
<dbReference type="PANTHER" id="PTHR40690">
    <property type="entry name" value="GLL3100 PROTEIN"/>
    <property type="match status" value="1"/>
</dbReference>
<dbReference type="Proteomes" id="UP000076404">
    <property type="component" value="Chromosome"/>
</dbReference>
<dbReference type="STRING" id="1379270.GEMMAAP_07220"/>
<evidence type="ECO:0000313" key="4">
    <source>
        <dbReference type="Proteomes" id="UP000076404"/>
    </source>
</evidence>
<dbReference type="RefSeq" id="WP_026850442.1">
    <property type="nucleotide sequence ID" value="NZ_CP011454.1"/>
</dbReference>
<dbReference type="OrthoDB" id="9778498at2"/>
<reference evidence="3 4" key="2">
    <citation type="journal article" date="2016" name="Environ. Microbiol. Rep.">
        <title>Metagenomic evidence for the presence of phototrophic Gemmatimonadetes bacteria in diverse environments.</title>
        <authorList>
            <person name="Zeng Y."/>
            <person name="Baumbach J."/>
            <person name="Barbosa E.G."/>
            <person name="Azevedo V."/>
            <person name="Zhang C."/>
            <person name="Koblizek M."/>
        </authorList>
    </citation>
    <scope>NUCLEOTIDE SEQUENCE [LARGE SCALE GENOMIC DNA]</scope>
    <source>
        <strain evidence="3 4">AP64</strain>
    </source>
</reference>
<dbReference type="Gene3D" id="3.40.50.720">
    <property type="entry name" value="NAD(P)-binding Rossmann-like Domain"/>
    <property type="match status" value="1"/>
</dbReference>
<feature type="domain" description="D-glutamate N-acetyltransferase-like C-terminal" evidence="1">
    <location>
        <begin position="134"/>
        <end position="329"/>
    </location>
</feature>
<gene>
    <name evidence="3" type="ORF">GEMMAAP_07220</name>
</gene>